<organism evidence="1 2">
    <name type="scientific">Colocasia esculenta</name>
    <name type="common">Wild taro</name>
    <name type="synonym">Arum esculentum</name>
    <dbReference type="NCBI Taxonomy" id="4460"/>
    <lineage>
        <taxon>Eukaryota</taxon>
        <taxon>Viridiplantae</taxon>
        <taxon>Streptophyta</taxon>
        <taxon>Embryophyta</taxon>
        <taxon>Tracheophyta</taxon>
        <taxon>Spermatophyta</taxon>
        <taxon>Magnoliopsida</taxon>
        <taxon>Liliopsida</taxon>
        <taxon>Araceae</taxon>
        <taxon>Aroideae</taxon>
        <taxon>Colocasieae</taxon>
        <taxon>Colocasia</taxon>
    </lineage>
</organism>
<reference evidence="1" key="1">
    <citation type="submission" date="2017-07" db="EMBL/GenBank/DDBJ databases">
        <title>Taro Niue Genome Assembly and Annotation.</title>
        <authorList>
            <person name="Atibalentja N."/>
            <person name="Keating K."/>
            <person name="Fields C.J."/>
        </authorList>
    </citation>
    <scope>NUCLEOTIDE SEQUENCE</scope>
    <source>
        <strain evidence="1">Niue_2</strain>
        <tissue evidence="1">Leaf</tissue>
    </source>
</reference>
<protein>
    <recommendedName>
        <fullName evidence="3">Transposase</fullName>
    </recommendedName>
</protein>
<dbReference type="Proteomes" id="UP000652761">
    <property type="component" value="Unassembled WGS sequence"/>
</dbReference>
<dbReference type="OrthoDB" id="694021at2759"/>
<accession>A0A843XXW1</accession>
<evidence type="ECO:0000313" key="2">
    <source>
        <dbReference type="Proteomes" id="UP000652761"/>
    </source>
</evidence>
<gene>
    <name evidence="1" type="ORF">Taro_056590</name>
</gene>
<proteinExistence type="predicted"/>
<evidence type="ECO:0008006" key="3">
    <source>
        <dbReference type="Google" id="ProtNLM"/>
    </source>
</evidence>
<dbReference type="EMBL" id="NMUH01016706">
    <property type="protein sequence ID" value="MQM23525.1"/>
    <property type="molecule type" value="Genomic_DNA"/>
</dbReference>
<comment type="caution">
    <text evidence="1">The sequence shown here is derived from an EMBL/GenBank/DDBJ whole genome shotgun (WGS) entry which is preliminary data.</text>
</comment>
<dbReference type="PANTHER" id="PTHR33144">
    <property type="entry name" value="OS10G0409366 PROTEIN-RELATED"/>
    <property type="match status" value="1"/>
</dbReference>
<dbReference type="AlphaFoldDB" id="A0A843XXW1"/>
<name>A0A843XXW1_COLES</name>
<keyword evidence="2" id="KW-1185">Reference proteome</keyword>
<dbReference type="PANTHER" id="PTHR33144:SF45">
    <property type="entry name" value="TRANSPOSASE TNP1_EN_SPM-LIKE DOMAIN-CONTAINING PROTEIN"/>
    <property type="match status" value="1"/>
</dbReference>
<evidence type="ECO:0000313" key="1">
    <source>
        <dbReference type="EMBL" id="MQM23525.1"/>
    </source>
</evidence>
<sequence length="239" mass="28058">MSNFKKIRTFEKRCETEAAECLARKIDNVEIEDKVEDTKNSEIIKENTLNEEIPSMEKCKTRGPICSHEVHGVESDKKIYVEWNDVGQPVGPGGRSLRTFLGIVARNASKLPIDISVWNKIPKHLIEDVWDFIKRKYDVGQSEKKWIMKDISQKRKYHKYALRRKFFKQSKKVVQMNPPEHLHISADMWKEAVKLWTSEHWVELKHLQTSTKLSYKKVDKTWIVLNCSSSPILEKMAFK</sequence>